<dbReference type="PROSITE" id="PS50853">
    <property type="entry name" value="FN3"/>
    <property type="match status" value="1"/>
</dbReference>
<protein>
    <submittedName>
        <fullName evidence="2">DUF937 domain-containing protein</fullName>
    </submittedName>
</protein>
<keyword evidence="3" id="KW-1185">Reference proteome</keyword>
<dbReference type="InterPro" id="IPR003961">
    <property type="entry name" value="FN3_dom"/>
</dbReference>
<comment type="caution">
    <text evidence="2">The sequence shown here is derived from an EMBL/GenBank/DDBJ whole genome shotgun (WGS) entry which is preliminary data.</text>
</comment>
<sequence>MPAREASRAVQGALPVILHALSQQGGTATGAGELLKLSEGFARVATPEGQLQPALLESPAELGGMEVRGISVLNQLFDNPAEVSGRLGTALGFSGEQAGRLVALLTPIVLGLLGQRARATRTDAAGLSSVLQGLSGQLVGLIPEGMGTIKSILNLPLYTGKKVVAAAPVAAPAAPVAASTPPVREREQERVLTAAPPAERSGCNPLWLIPLLLLALGGWWLMNNQKTETAPAQTQTQTETQTETAPVPAGSIVVEQPAADAVTTTPFTLSGTGPANSEILITEGTTEVARAASDASGRWSTEVSPADGAHTYTLTSGEATTDYSFTVGAADTAAAGTETAPATSVFAITEPVAGAELPAGGFTLSGTGPAGESVQLFEDGTSLGNIVVPEGGQWTFTVPSPAEGAHTYVLKDAEGAELATVATTTQAAAEGAAASCDQDYTLSMADGQTVNEPFRFGGVGRGEGYSVTVKRGDRVIGTKEIPLDASCGWSYQSTPGAGPISYEVRPMEDASAAPLSTVTLTVQ</sequence>
<evidence type="ECO:0000313" key="3">
    <source>
        <dbReference type="Proteomes" id="UP001596297"/>
    </source>
</evidence>
<evidence type="ECO:0000313" key="2">
    <source>
        <dbReference type="EMBL" id="MFC6592153.1"/>
    </source>
</evidence>
<reference evidence="3" key="1">
    <citation type="journal article" date="2019" name="Int. J. Syst. Evol. Microbiol.">
        <title>The Global Catalogue of Microorganisms (GCM) 10K type strain sequencing project: providing services to taxonomists for standard genome sequencing and annotation.</title>
        <authorList>
            <consortium name="The Broad Institute Genomics Platform"/>
            <consortium name="The Broad Institute Genome Sequencing Center for Infectious Disease"/>
            <person name="Wu L."/>
            <person name="Ma J."/>
        </authorList>
    </citation>
    <scope>NUCLEOTIDE SEQUENCE [LARGE SCALE GENOMIC DNA]</scope>
    <source>
        <strain evidence="3">CGMCC 1.15772</strain>
    </source>
</reference>
<organism evidence="2 3">
    <name type="scientific">Deinococcus lacus</name>
    <dbReference type="NCBI Taxonomy" id="392561"/>
    <lineage>
        <taxon>Bacteria</taxon>
        <taxon>Thermotogati</taxon>
        <taxon>Deinococcota</taxon>
        <taxon>Deinococci</taxon>
        <taxon>Deinococcales</taxon>
        <taxon>Deinococcaceae</taxon>
        <taxon>Deinococcus</taxon>
    </lineage>
</organism>
<dbReference type="Pfam" id="PF06078">
    <property type="entry name" value="DUF937"/>
    <property type="match status" value="1"/>
</dbReference>
<evidence type="ECO:0000259" key="1">
    <source>
        <dbReference type="PROSITE" id="PS50853"/>
    </source>
</evidence>
<proteinExistence type="predicted"/>
<dbReference type="RefSeq" id="WP_380083666.1">
    <property type="nucleotide sequence ID" value="NZ_JBHSWD010000001.1"/>
</dbReference>
<dbReference type="InterPro" id="IPR013783">
    <property type="entry name" value="Ig-like_fold"/>
</dbReference>
<accession>A0ABW1YCY0</accession>
<name>A0ABW1YCY0_9DEIO</name>
<gene>
    <name evidence="2" type="ORF">ACFP81_09165</name>
</gene>
<dbReference type="Gene3D" id="2.60.40.10">
    <property type="entry name" value="Immunoglobulins"/>
    <property type="match status" value="1"/>
</dbReference>
<dbReference type="Proteomes" id="UP001596297">
    <property type="component" value="Unassembled WGS sequence"/>
</dbReference>
<dbReference type="InterPro" id="IPR009282">
    <property type="entry name" value="DUF937"/>
</dbReference>
<feature type="domain" description="Fibronectin type-III" evidence="1">
    <location>
        <begin position="253"/>
        <end position="352"/>
    </location>
</feature>
<dbReference type="EMBL" id="JBHSWD010000001">
    <property type="protein sequence ID" value="MFC6592153.1"/>
    <property type="molecule type" value="Genomic_DNA"/>
</dbReference>